<comment type="subcellular location">
    <subcellularLocation>
        <location evidence="6">Cytoplasm</location>
    </subcellularLocation>
    <subcellularLocation>
        <location evidence="6">Cell membrane</location>
        <topology evidence="6">Peripheral membrane protein</topology>
    </subcellularLocation>
</comment>
<comment type="similarity">
    <text evidence="1 6 7 8">Belongs to the TRAFAC class TrmE-Era-EngA-EngB-Septin-like GTPase superfamily. Era GTPase family.</text>
</comment>
<organism evidence="11">
    <name type="scientific">uncultured Gemmatimonadota bacterium</name>
    <dbReference type="NCBI Taxonomy" id="203437"/>
    <lineage>
        <taxon>Bacteria</taxon>
        <taxon>Pseudomonadati</taxon>
        <taxon>Gemmatimonadota</taxon>
        <taxon>environmental samples</taxon>
    </lineage>
</organism>
<dbReference type="InterPro" id="IPR004044">
    <property type="entry name" value="KH_dom_type_2"/>
</dbReference>
<keyword evidence="6" id="KW-0690">Ribosome biogenesis</keyword>
<evidence type="ECO:0000256" key="4">
    <source>
        <dbReference type="ARBA" id="ARBA00022884"/>
    </source>
</evidence>
<feature type="region of interest" description="G1" evidence="7">
    <location>
        <begin position="19"/>
        <end position="26"/>
    </location>
</feature>
<dbReference type="PANTHER" id="PTHR42698:SF2">
    <property type="entry name" value="GTPASE ERA-LIKE, CHLOROPLASTIC"/>
    <property type="match status" value="1"/>
</dbReference>
<feature type="region of interest" description="G3" evidence="7">
    <location>
        <begin position="66"/>
        <end position="69"/>
    </location>
</feature>
<reference evidence="11" key="1">
    <citation type="submission" date="2020-02" db="EMBL/GenBank/DDBJ databases">
        <authorList>
            <person name="Meier V. D."/>
        </authorList>
    </citation>
    <scope>NUCLEOTIDE SEQUENCE</scope>
    <source>
        <strain evidence="11">AVDCRST_MAG89</strain>
    </source>
</reference>
<feature type="region of interest" description="G4" evidence="7">
    <location>
        <begin position="127"/>
        <end position="130"/>
    </location>
</feature>
<keyword evidence="6" id="KW-0699">rRNA-binding</keyword>
<dbReference type="InterPro" id="IPR009019">
    <property type="entry name" value="KH_sf_prok-type"/>
</dbReference>
<feature type="binding site" evidence="6">
    <location>
        <begin position="66"/>
        <end position="70"/>
    </location>
    <ligand>
        <name>GTP</name>
        <dbReference type="ChEBI" id="CHEBI:37565"/>
    </ligand>
</feature>
<feature type="binding site" evidence="6">
    <location>
        <begin position="19"/>
        <end position="26"/>
    </location>
    <ligand>
        <name>GTP</name>
        <dbReference type="ChEBI" id="CHEBI:37565"/>
    </ligand>
</feature>
<evidence type="ECO:0000256" key="2">
    <source>
        <dbReference type="ARBA" id="ARBA00020484"/>
    </source>
</evidence>
<feature type="region of interest" description="G5" evidence="7">
    <location>
        <begin position="155"/>
        <end position="157"/>
    </location>
</feature>
<evidence type="ECO:0000259" key="9">
    <source>
        <dbReference type="PROSITE" id="PS50823"/>
    </source>
</evidence>
<dbReference type="InterPro" id="IPR005225">
    <property type="entry name" value="Small_GTP-bd"/>
</dbReference>
<comment type="function">
    <text evidence="6">An essential GTPase that binds both GDP and GTP, with rapid nucleotide exchange. Plays a role in 16S rRNA processing and 30S ribosomal subunit biogenesis and possibly also in cell cycle regulation and energy metabolism.</text>
</comment>
<dbReference type="NCBIfam" id="NF000908">
    <property type="entry name" value="PRK00089.1"/>
    <property type="match status" value="1"/>
</dbReference>
<feature type="domain" description="Era-type G" evidence="10">
    <location>
        <begin position="11"/>
        <end position="176"/>
    </location>
</feature>
<gene>
    <name evidence="6" type="primary">era</name>
    <name evidence="11" type="ORF">AVDCRST_MAG89-3242</name>
</gene>
<dbReference type="InterPro" id="IPR015946">
    <property type="entry name" value="KH_dom-like_a/b"/>
</dbReference>
<proteinExistence type="inferred from homology"/>
<dbReference type="GO" id="GO:0000028">
    <property type="term" value="P:ribosomal small subunit assembly"/>
    <property type="evidence" value="ECO:0007669"/>
    <property type="project" value="TreeGrafter"/>
</dbReference>
<dbReference type="Pfam" id="PF01926">
    <property type="entry name" value="MMR_HSR1"/>
    <property type="match status" value="1"/>
</dbReference>
<feature type="binding site" evidence="6">
    <location>
        <begin position="127"/>
        <end position="130"/>
    </location>
    <ligand>
        <name>GTP</name>
        <dbReference type="ChEBI" id="CHEBI:37565"/>
    </ligand>
</feature>
<feature type="domain" description="KH type-2" evidence="9">
    <location>
        <begin position="207"/>
        <end position="283"/>
    </location>
</feature>
<dbReference type="HAMAP" id="MF_00367">
    <property type="entry name" value="GTPase_Era"/>
    <property type="match status" value="1"/>
</dbReference>
<dbReference type="Gene3D" id="3.30.300.20">
    <property type="match status" value="1"/>
</dbReference>
<dbReference type="GO" id="GO:0005886">
    <property type="term" value="C:plasma membrane"/>
    <property type="evidence" value="ECO:0007669"/>
    <property type="project" value="UniProtKB-SubCell"/>
</dbReference>
<dbReference type="GO" id="GO:0005525">
    <property type="term" value="F:GTP binding"/>
    <property type="evidence" value="ECO:0007669"/>
    <property type="project" value="UniProtKB-UniRule"/>
</dbReference>
<keyword evidence="4 6" id="KW-0694">RNA-binding</keyword>
<dbReference type="SUPFAM" id="SSF52540">
    <property type="entry name" value="P-loop containing nucleoside triphosphate hydrolases"/>
    <property type="match status" value="1"/>
</dbReference>
<keyword evidence="3 6" id="KW-0547">Nucleotide-binding</keyword>
<dbReference type="Pfam" id="PF07650">
    <property type="entry name" value="KH_2"/>
    <property type="match status" value="1"/>
</dbReference>
<evidence type="ECO:0000256" key="1">
    <source>
        <dbReference type="ARBA" id="ARBA00007921"/>
    </source>
</evidence>
<dbReference type="InterPro" id="IPR006073">
    <property type="entry name" value="GTP-bd"/>
</dbReference>
<dbReference type="PROSITE" id="PS51713">
    <property type="entry name" value="G_ERA"/>
    <property type="match status" value="1"/>
</dbReference>
<dbReference type="InterPro" id="IPR027417">
    <property type="entry name" value="P-loop_NTPase"/>
</dbReference>
<keyword evidence="6" id="KW-0472">Membrane</keyword>
<sequence length="306" mass="33994">MDESGDEVTTRAGYVALVGYPNAGKSSLMNRLVEQKLSIVTPLAQTTREKVLGIDTRDGVQMVFVDTPGLVEPRYLLHRAMLHAATEVIGDSDVVLLLIDASAGIPEFSADVLELLARAKGLIAVSNKQDLARPGQQELVKHWTQERFGVDPAQVSALTGEGVDALRDEIARRLPVSPFLFPEDDVSSQPVRFFVAEFVREAAFELFEKEVPYSIAVKVDEFRETATPLYIRATIYVERPTQKAILTGQGGAAIKKLGRSAREKIEEFVGAPVYLDLWVKVLPRWRKDALQLQRFGFSIPTQEERT</sequence>
<evidence type="ECO:0000259" key="10">
    <source>
        <dbReference type="PROSITE" id="PS51713"/>
    </source>
</evidence>
<dbReference type="PROSITE" id="PS50823">
    <property type="entry name" value="KH_TYPE_2"/>
    <property type="match status" value="1"/>
</dbReference>
<dbReference type="SUPFAM" id="SSF54814">
    <property type="entry name" value="Prokaryotic type KH domain (KH-domain type II)"/>
    <property type="match status" value="1"/>
</dbReference>
<accession>A0A6J4MAF7</accession>
<evidence type="ECO:0000256" key="5">
    <source>
        <dbReference type="ARBA" id="ARBA00023134"/>
    </source>
</evidence>
<dbReference type="InterPro" id="IPR005662">
    <property type="entry name" value="GTPase_Era-like"/>
</dbReference>
<dbReference type="PRINTS" id="PR00326">
    <property type="entry name" value="GTP1OBG"/>
</dbReference>
<dbReference type="GO" id="GO:0070181">
    <property type="term" value="F:small ribosomal subunit rRNA binding"/>
    <property type="evidence" value="ECO:0007669"/>
    <property type="project" value="UniProtKB-UniRule"/>
</dbReference>
<feature type="region of interest" description="G2" evidence="7">
    <location>
        <begin position="45"/>
        <end position="49"/>
    </location>
</feature>
<evidence type="ECO:0000256" key="8">
    <source>
        <dbReference type="RuleBase" id="RU003761"/>
    </source>
</evidence>
<evidence type="ECO:0000256" key="7">
    <source>
        <dbReference type="PROSITE-ProRule" id="PRU01050"/>
    </source>
</evidence>
<dbReference type="PANTHER" id="PTHR42698">
    <property type="entry name" value="GTPASE ERA"/>
    <property type="match status" value="1"/>
</dbReference>
<keyword evidence="5 6" id="KW-0342">GTP-binding</keyword>
<keyword evidence="6" id="KW-0963">Cytoplasm</keyword>
<dbReference type="NCBIfam" id="TIGR00231">
    <property type="entry name" value="small_GTP"/>
    <property type="match status" value="1"/>
</dbReference>
<evidence type="ECO:0000313" key="11">
    <source>
        <dbReference type="EMBL" id="CAA9353051.1"/>
    </source>
</evidence>
<dbReference type="GO" id="GO:0005737">
    <property type="term" value="C:cytoplasm"/>
    <property type="evidence" value="ECO:0007669"/>
    <property type="project" value="UniProtKB-SubCell"/>
</dbReference>
<dbReference type="EMBL" id="CADCTV010000675">
    <property type="protein sequence ID" value="CAA9353051.1"/>
    <property type="molecule type" value="Genomic_DNA"/>
</dbReference>
<dbReference type="GO" id="GO:0003924">
    <property type="term" value="F:GTPase activity"/>
    <property type="evidence" value="ECO:0007669"/>
    <property type="project" value="UniProtKB-UniRule"/>
</dbReference>
<keyword evidence="6" id="KW-1003">Cell membrane</keyword>
<dbReference type="InterPro" id="IPR030388">
    <property type="entry name" value="G_ERA_dom"/>
</dbReference>
<comment type="subunit">
    <text evidence="6">Monomer.</text>
</comment>
<dbReference type="AlphaFoldDB" id="A0A6J4MAF7"/>
<evidence type="ECO:0000256" key="3">
    <source>
        <dbReference type="ARBA" id="ARBA00022741"/>
    </source>
</evidence>
<protein>
    <recommendedName>
        <fullName evidence="2 6">GTPase Era</fullName>
    </recommendedName>
</protein>
<evidence type="ECO:0000256" key="6">
    <source>
        <dbReference type="HAMAP-Rule" id="MF_00367"/>
    </source>
</evidence>
<dbReference type="GO" id="GO:0043024">
    <property type="term" value="F:ribosomal small subunit binding"/>
    <property type="evidence" value="ECO:0007669"/>
    <property type="project" value="TreeGrafter"/>
</dbReference>
<dbReference type="CDD" id="cd04163">
    <property type="entry name" value="Era"/>
    <property type="match status" value="1"/>
</dbReference>
<dbReference type="CDD" id="cd22534">
    <property type="entry name" value="KH-II_Era"/>
    <property type="match status" value="1"/>
</dbReference>
<dbReference type="Gene3D" id="3.40.50.300">
    <property type="entry name" value="P-loop containing nucleotide triphosphate hydrolases"/>
    <property type="match status" value="1"/>
</dbReference>
<dbReference type="NCBIfam" id="TIGR00436">
    <property type="entry name" value="era"/>
    <property type="match status" value="1"/>
</dbReference>
<name>A0A6J4MAF7_9BACT</name>